<protein>
    <submittedName>
        <fullName evidence="6">Oligopeptide-binding protein OppA</fullName>
    </submittedName>
</protein>
<dbReference type="PANTHER" id="PTHR30290">
    <property type="entry name" value="PERIPLASMIC BINDING COMPONENT OF ABC TRANSPORTER"/>
    <property type="match status" value="1"/>
</dbReference>
<dbReference type="SUPFAM" id="SSF53850">
    <property type="entry name" value="Periplasmic binding protein-like II"/>
    <property type="match status" value="1"/>
</dbReference>
<dbReference type="Gene3D" id="3.10.105.10">
    <property type="entry name" value="Dipeptide-binding Protein, Domain 3"/>
    <property type="match status" value="1"/>
</dbReference>
<feature type="domain" description="Solute-binding protein family 5" evidence="5">
    <location>
        <begin position="4"/>
        <end position="69"/>
    </location>
</feature>
<dbReference type="InterPro" id="IPR039424">
    <property type="entry name" value="SBP_5"/>
</dbReference>
<name>A0A645FT03_9ZZZZ</name>
<keyword evidence="4" id="KW-0732">Signal</keyword>
<dbReference type="AlphaFoldDB" id="A0A645FT03"/>
<proteinExistence type="inferred from homology"/>
<reference evidence="6" key="1">
    <citation type="submission" date="2019-08" db="EMBL/GenBank/DDBJ databases">
        <authorList>
            <person name="Kucharzyk K."/>
            <person name="Murdoch R.W."/>
            <person name="Higgins S."/>
            <person name="Loffler F."/>
        </authorList>
    </citation>
    <scope>NUCLEOTIDE SEQUENCE</scope>
</reference>
<dbReference type="Pfam" id="PF00496">
    <property type="entry name" value="SBP_bac_5"/>
    <property type="match status" value="1"/>
</dbReference>
<dbReference type="GO" id="GO:0030313">
    <property type="term" value="C:cell envelope"/>
    <property type="evidence" value="ECO:0007669"/>
    <property type="project" value="UniProtKB-SubCell"/>
</dbReference>
<evidence type="ECO:0000256" key="3">
    <source>
        <dbReference type="ARBA" id="ARBA00022448"/>
    </source>
</evidence>
<keyword evidence="3" id="KW-0813">Transport</keyword>
<organism evidence="6">
    <name type="scientific">bioreactor metagenome</name>
    <dbReference type="NCBI Taxonomy" id="1076179"/>
    <lineage>
        <taxon>unclassified sequences</taxon>
        <taxon>metagenomes</taxon>
        <taxon>ecological metagenomes</taxon>
    </lineage>
</organism>
<comment type="similarity">
    <text evidence="2">Belongs to the bacterial solute-binding protein 5 family.</text>
</comment>
<evidence type="ECO:0000259" key="5">
    <source>
        <dbReference type="Pfam" id="PF00496"/>
    </source>
</evidence>
<gene>
    <name evidence="6" type="primary">oppA_14</name>
    <name evidence="6" type="ORF">SDC9_164936</name>
</gene>
<dbReference type="GO" id="GO:0015833">
    <property type="term" value="P:peptide transport"/>
    <property type="evidence" value="ECO:0007669"/>
    <property type="project" value="TreeGrafter"/>
</dbReference>
<comment type="subcellular location">
    <subcellularLocation>
        <location evidence="1">Cell envelope</location>
    </subcellularLocation>
</comment>
<dbReference type="PANTHER" id="PTHR30290:SF10">
    <property type="entry name" value="PERIPLASMIC OLIGOPEPTIDE-BINDING PROTEIN-RELATED"/>
    <property type="match status" value="1"/>
</dbReference>
<dbReference type="InterPro" id="IPR000914">
    <property type="entry name" value="SBP_5_dom"/>
</dbReference>
<dbReference type="GO" id="GO:1904680">
    <property type="term" value="F:peptide transmembrane transporter activity"/>
    <property type="evidence" value="ECO:0007669"/>
    <property type="project" value="TreeGrafter"/>
</dbReference>
<accession>A0A645FT03</accession>
<evidence type="ECO:0000256" key="4">
    <source>
        <dbReference type="ARBA" id="ARBA00022729"/>
    </source>
</evidence>
<dbReference type="EMBL" id="VSSQ01064748">
    <property type="protein sequence ID" value="MPN17581.1"/>
    <property type="molecule type" value="Genomic_DNA"/>
</dbReference>
<evidence type="ECO:0000313" key="6">
    <source>
        <dbReference type="EMBL" id="MPN17581.1"/>
    </source>
</evidence>
<evidence type="ECO:0000256" key="2">
    <source>
        <dbReference type="ARBA" id="ARBA00005695"/>
    </source>
</evidence>
<sequence>MRGSDERTKQEAEWYQQVFREKIGFNLKIEMMEWNVAYDKVDKGEFQLFNNGWNADYNDPSTFLDCYAEGGYYADGFNDAEYNELIKKARLSTNNDERTQLFKRAEEILIKDKCVIIPLYSAIDLYYTRNFIKGLVQPSLGDPDYKGVYTLGRGTK</sequence>
<comment type="caution">
    <text evidence="6">The sequence shown here is derived from an EMBL/GenBank/DDBJ whole genome shotgun (WGS) entry which is preliminary data.</text>
</comment>
<evidence type="ECO:0000256" key="1">
    <source>
        <dbReference type="ARBA" id="ARBA00004196"/>
    </source>
</evidence>